<organism evidence="3 4">
    <name type="scientific">Pseudonocardia sulfidoxydans NBRC 16205</name>
    <dbReference type="NCBI Taxonomy" id="1223511"/>
    <lineage>
        <taxon>Bacteria</taxon>
        <taxon>Bacillati</taxon>
        <taxon>Actinomycetota</taxon>
        <taxon>Actinomycetes</taxon>
        <taxon>Pseudonocardiales</taxon>
        <taxon>Pseudonocardiaceae</taxon>
        <taxon>Pseudonocardia</taxon>
    </lineage>
</organism>
<proteinExistence type="inferred from homology"/>
<dbReference type="EMBL" id="BJVJ01000043">
    <property type="protein sequence ID" value="GEL24953.1"/>
    <property type="molecule type" value="Genomic_DNA"/>
</dbReference>
<dbReference type="RefSeq" id="WP_147110326.1">
    <property type="nucleotide sequence ID" value="NZ_BJVJ01000043.1"/>
</dbReference>
<comment type="caution">
    <text evidence="3">The sequence shown here is derived from an EMBL/GenBank/DDBJ whole genome shotgun (WGS) entry which is preliminary data.</text>
</comment>
<name>A0A511DL00_9PSEU</name>
<dbReference type="Gene3D" id="3.10.129.10">
    <property type="entry name" value="Hotdog Thioesterase"/>
    <property type="match status" value="1"/>
</dbReference>
<dbReference type="PANTHER" id="PTHR43664:SF1">
    <property type="entry name" value="BETA-METHYLMALYL-COA DEHYDRATASE"/>
    <property type="match status" value="1"/>
</dbReference>
<accession>A0A511DL00</accession>
<dbReference type="AlphaFoldDB" id="A0A511DL00"/>
<evidence type="ECO:0000313" key="4">
    <source>
        <dbReference type="Proteomes" id="UP000321685"/>
    </source>
</evidence>
<dbReference type="InterPro" id="IPR002539">
    <property type="entry name" value="MaoC-like_dom"/>
</dbReference>
<dbReference type="OrthoDB" id="9796589at2"/>
<sequence length="147" mass="16273">MITTYLDDIRVGDTSVSRARTITETDLVQFAMITGDWHPIHTDKEYAAADPRFGQRIAHGALVISFGLGLVEFWPPAMKAFYGLDTLRFVAPTVIGDTVRVETEVLDVAARPDGDGVVTYRFVVLNHRDEPRCVADLKALVARKPEG</sequence>
<comment type="similarity">
    <text evidence="1">Belongs to the enoyl-CoA hydratase/isomerase family.</text>
</comment>
<protein>
    <submittedName>
        <fullName evidence="3">MaoC family dehydratase</fullName>
    </submittedName>
</protein>
<evidence type="ECO:0000313" key="3">
    <source>
        <dbReference type="EMBL" id="GEL24953.1"/>
    </source>
</evidence>
<dbReference type="InterPro" id="IPR052342">
    <property type="entry name" value="MCH/BMMD"/>
</dbReference>
<evidence type="ECO:0000256" key="1">
    <source>
        <dbReference type="ARBA" id="ARBA00005254"/>
    </source>
</evidence>
<reference evidence="3 4" key="1">
    <citation type="submission" date="2019-07" db="EMBL/GenBank/DDBJ databases">
        <title>Whole genome shotgun sequence of Pseudonocardia sulfidoxydans NBRC 16205.</title>
        <authorList>
            <person name="Hosoyama A."/>
            <person name="Uohara A."/>
            <person name="Ohji S."/>
            <person name="Ichikawa N."/>
        </authorList>
    </citation>
    <scope>NUCLEOTIDE SEQUENCE [LARGE SCALE GENOMIC DNA]</scope>
    <source>
        <strain evidence="3 4">NBRC 16205</strain>
    </source>
</reference>
<dbReference type="Proteomes" id="UP000321685">
    <property type="component" value="Unassembled WGS sequence"/>
</dbReference>
<dbReference type="SUPFAM" id="SSF54637">
    <property type="entry name" value="Thioesterase/thiol ester dehydrase-isomerase"/>
    <property type="match status" value="1"/>
</dbReference>
<dbReference type="PANTHER" id="PTHR43664">
    <property type="entry name" value="MONOAMINE OXIDASE-RELATED"/>
    <property type="match status" value="1"/>
</dbReference>
<gene>
    <name evidence="3" type="ORF">PSU4_39070</name>
</gene>
<evidence type="ECO:0000259" key="2">
    <source>
        <dbReference type="Pfam" id="PF01575"/>
    </source>
</evidence>
<dbReference type="InterPro" id="IPR029069">
    <property type="entry name" value="HotDog_dom_sf"/>
</dbReference>
<dbReference type="Pfam" id="PF01575">
    <property type="entry name" value="MaoC_dehydratas"/>
    <property type="match status" value="1"/>
</dbReference>
<feature type="domain" description="MaoC-like" evidence="2">
    <location>
        <begin position="17"/>
        <end position="111"/>
    </location>
</feature>
<keyword evidence="4" id="KW-1185">Reference proteome</keyword>